<evidence type="ECO:0000256" key="3">
    <source>
        <dbReference type="SAM" id="Phobius"/>
    </source>
</evidence>
<feature type="region of interest" description="Disordered" evidence="2">
    <location>
        <begin position="48"/>
        <end position="67"/>
    </location>
</feature>
<dbReference type="SMART" id="SM00240">
    <property type="entry name" value="FHA"/>
    <property type="match status" value="1"/>
</dbReference>
<dbReference type="OrthoDB" id="277520at2"/>
<keyword evidence="1" id="KW-0597">Phosphoprotein</keyword>
<dbReference type="Proteomes" id="UP000250028">
    <property type="component" value="Unassembled WGS sequence"/>
</dbReference>
<feature type="domain" description="FHA" evidence="4">
    <location>
        <begin position="84"/>
        <end position="133"/>
    </location>
</feature>
<keyword evidence="3" id="KW-0812">Transmembrane</keyword>
<dbReference type="RefSeq" id="WP_109687473.1">
    <property type="nucleotide sequence ID" value="NZ_QGDN01000001.1"/>
</dbReference>
<evidence type="ECO:0000256" key="1">
    <source>
        <dbReference type="ARBA" id="ARBA00022553"/>
    </source>
</evidence>
<keyword evidence="3" id="KW-1133">Transmembrane helix</keyword>
<evidence type="ECO:0000313" key="5">
    <source>
        <dbReference type="EMBL" id="SSA35899.1"/>
    </source>
</evidence>
<dbReference type="SUPFAM" id="SSF49879">
    <property type="entry name" value="SMAD/FHA domain"/>
    <property type="match status" value="1"/>
</dbReference>
<organism evidence="5 6">
    <name type="scientific">Branchiibius hedensis</name>
    <dbReference type="NCBI Taxonomy" id="672460"/>
    <lineage>
        <taxon>Bacteria</taxon>
        <taxon>Bacillati</taxon>
        <taxon>Actinomycetota</taxon>
        <taxon>Actinomycetes</taxon>
        <taxon>Micrococcales</taxon>
        <taxon>Dermacoccaceae</taxon>
        <taxon>Branchiibius</taxon>
    </lineage>
</organism>
<name>A0A2Y9A059_9MICO</name>
<dbReference type="PANTHER" id="PTHR23308">
    <property type="entry name" value="NUCLEAR INHIBITOR OF PROTEIN PHOSPHATASE-1"/>
    <property type="match status" value="1"/>
</dbReference>
<gene>
    <name evidence="5" type="ORF">SAMN04489750_3274</name>
</gene>
<dbReference type="Gene3D" id="2.60.200.20">
    <property type="match status" value="1"/>
</dbReference>
<dbReference type="InterPro" id="IPR050923">
    <property type="entry name" value="Cell_Proc_Reg/RNA_Proc"/>
</dbReference>
<accession>A0A2Y9A059</accession>
<evidence type="ECO:0000313" key="6">
    <source>
        <dbReference type="Proteomes" id="UP000250028"/>
    </source>
</evidence>
<dbReference type="EMBL" id="UESZ01000001">
    <property type="protein sequence ID" value="SSA35899.1"/>
    <property type="molecule type" value="Genomic_DNA"/>
</dbReference>
<sequence length="155" mass="17105">MSELTITLIRFGVLIAIWAFVIAIALVLRNDLYGTRVVTRGATAASAVPRERAQRRKRASGPTHLMVTDGSMRGSRIPLGDTPILIGRNPECSLVLSDDFASGRHTRIYRDGLQWYADDLGSTNGTFVEDRRISEHAALKQGSEIRIGQTVLEVR</sequence>
<evidence type="ECO:0000259" key="4">
    <source>
        <dbReference type="PROSITE" id="PS50006"/>
    </source>
</evidence>
<dbReference type="InterPro" id="IPR000253">
    <property type="entry name" value="FHA_dom"/>
</dbReference>
<dbReference type="InterPro" id="IPR008984">
    <property type="entry name" value="SMAD_FHA_dom_sf"/>
</dbReference>
<dbReference type="Pfam" id="PF00498">
    <property type="entry name" value="FHA"/>
    <property type="match status" value="1"/>
</dbReference>
<dbReference type="AlphaFoldDB" id="A0A2Y9A059"/>
<keyword evidence="3" id="KW-0472">Membrane</keyword>
<keyword evidence="6" id="KW-1185">Reference proteome</keyword>
<protein>
    <submittedName>
        <fullName evidence="5">FHA domain-containing protein</fullName>
    </submittedName>
</protein>
<evidence type="ECO:0000256" key="2">
    <source>
        <dbReference type="SAM" id="MobiDB-lite"/>
    </source>
</evidence>
<dbReference type="PROSITE" id="PS50006">
    <property type="entry name" value="FHA_DOMAIN"/>
    <property type="match status" value="1"/>
</dbReference>
<proteinExistence type="predicted"/>
<feature type="transmembrane region" description="Helical" evidence="3">
    <location>
        <begin position="6"/>
        <end position="28"/>
    </location>
</feature>
<reference evidence="6" key="1">
    <citation type="submission" date="2016-10" db="EMBL/GenBank/DDBJ databases">
        <authorList>
            <person name="Varghese N."/>
            <person name="Submissions S."/>
        </authorList>
    </citation>
    <scope>NUCLEOTIDE SEQUENCE [LARGE SCALE GENOMIC DNA]</scope>
    <source>
        <strain evidence="6">DSM 22951</strain>
    </source>
</reference>